<name>A0ABU5XBV5_9MYCO</name>
<reference evidence="1 2" key="1">
    <citation type="submission" date="2023-12" db="EMBL/GenBank/DDBJ databases">
        <title>Description of new species of Mycobacterium terrae complex isolated from sewage at the Sao Paulo Zoological Park Foundation in Brazil.</title>
        <authorList>
            <person name="Romagnoli C.L."/>
            <person name="Conceicao E.C."/>
            <person name="Machado E."/>
            <person name="Barreto L.B.P.F."/>
            <person name="Sharma A."/>
            <person name="Silva N.M."/>
            <person name="Marques L.E."/>
            <person name="Juliana M.A."/>
            <person name="Lourenco M.C.S."/>
            <person name="Digiampietri L.A."/>
            <person name="Suffys P.N."/>
            <person name="Viana-Niero C."/>
        </authorList>
    </citation>
    <scope>NUCLEOTIDE SEQUENCE [LARGE SCALE GENOMIC DNA]</scope>
    <source>
        <strain evidence="1 2">MYC098</strain>
    </source>
</reference>
<dbReference type="NCBIfam" id="NF033942">
    <property type="entry name" value="GjpA"/>
    <property type="match status" value="1"/>
</dbReference>
<proteinExistence type="predicted"/>
<organism evidence="1 2">
    <name type="scientific">[Mycobacterium] crassicus</name>
    <dbReference type="NCBI Taxonomy" id="2872309"/>
    <lineage>
        <taxon>Bacteria</taxon>
        <taxon>Bacillati</taxon>
        <taxon>Actinomycetota</taxon>
        <taxon>Actinomycetes</taxon>
        <taxon>Mycobacteriales</taxon>
        <taxon>Mycobacteriaceae</taxon>
        <taxon>Mycolicibacter</taxon>
    </lineage>
</organism>
<sequence length="379" mass="39017">MHHAIKPYVTAGVAIVGAGLVAATPAVTPLPQVHTWPEMSLTADSSPLGDPSTPWTDVFNTASDNLNQLTRGFLVAPFVGSQQAMANLNGFMQQIQDDPSSINVVMGEIQTQLKAALSSMTLMNADQDTVNSVIHQTMDGSLLGGHSLIFGQVPGFLPPDQAESLTPIINFLGSPMSAVMMGAIGPSIAPWVAMMNSISDGDSFNEIMASWLNGFLNGATLDLDSLLPAINGAGLLPETMTVTHMDIAFGGLLSTGGHVSANPIDVVDADGNTVTTVDAVGGSMFNSIGLGLSGIPILNNVTLQSDAIGPLGAWIGLSQVVGAQLGWGTGWDGKTTLPEVPVIPPGVDLGFPTLSEFDDGGSSAATDFDFSGLLDSLGF</sequence>
<dbReference type="Proteomes" id="UP001299596">
    <property type="component" value="Unassembled WGS sequence"/>
</dbReference>
<accession>A0ABU5XBV5</accession>
<evidence type="ECO:0000313" key="1">
    <source>
        <dbReference type="EMBL" id="MEB3019759.1"/>
    </source>
</evidence>
<dbReference type="InterPro" id="IPR049934">
    <property type="entry name" value="GjpA-like"/>
</dbReference>
<protein>
    <submittedName>
        <fullName evidence="1">Outer membrane porin GjpA</fullName>
    </submittedName>
</protein>
<dbReference type="EMBL" id="JAYJJR010000001">
    <property type="protein sequence ID" value="MEB3019759.1"/>
    <property type="molecule type" value="Genomic_DNA"/>
</dbReference>
<gene>
    <name evidence="1" type="primary">gjpA</name>
    <name evidence="1" type="ORF">K6T79_01715</name>
</gene>
<comment type="caution">
    <text evidence="1">The sequence shown here is derived from an EMBL/GenBank/DDBJ whole genome shotgun (WGS) entry which is preliminary data.</text>
</comment>
<keyword evidence="2" id="KW-1185">Reference proteome</keyword>
<evidence type="ECO:0000313" key="2">
    <source>
        <dbReference type="Proteomes" id="UP001299596"/>
    </source>
</evidence>
<dbReference type="RefSeq" id="WP_225404684.1">
    <property type="nucleotide sequence ID" value="NZ_JAYJJR010000001.1"/>
</dbReference>